<protein>
    <submittedName>
        <fullName evidence="4">Phospholipid-binding lipoprotein MlaA</fullName>
    </submittedName>
</protein>
<dbReference type="Proteomes" id="UP000197065">
    <property type="component" value="Unassembled WGS sequence"/>
</dbReference>
<organism evidence="4 5">
    <name type="scientific">Arboricoccus pini</name>
    <dbReference type="NCBI Taxonomy" id="1963835"/>
    <lineage>
        <taxon>Bacteria</taxon>
        <taxon>Pseudomonadati</taxon>
        <taxon>Pseudomonadota</taxon>
        <taxon>Alphaproteobacteria</taxon>
        <taxon>Geminicoccales</taxon>
        <taxon>Geminicoccaceae</taxon>
        <taxon>Arboricoccus</taxon>
    </lineage>
</organism>
<dbReference type="GO" id="GO:0016020">
    <property type="term" value="C:membrane"/>
    <property type="evidence" value="ECO:0007669"/>
    <property type="project" value="InterPro"/>
</dbReference>
<feature type="signal peptide" evidence="3">
    <location>
        <begin position="1"/>
        <end position="37"/>
    </location>
</feature>
<keyword evidence="2 3" id="KW-0732">Signal</keyword>
<evidence type="ECO:0000256" key="1">
    <source>
        <dbReference type="ARBA" id="ARBA00010634"/>
    </source>
</evidence>
<keyword evidence="4" id="KW-0449">Lipoprotein</keyword>
<feature type="chain" id="PRO_5013075354" evidence="3">
    <location>
        <begin position="38"/>
        <end position="265"/>
    </location>
</feature>
<name>A0A212QY01_9PROT</name>
<accession>A0A212QY01</accession>
<comment type="similarity">
    <text evidence="1">Belongs to the MlaA family.</text>
</comment>
<dbReference type="PRINTS" id="PR01805">
    <property type="entry name" value="VACJLIPOPROT"/>
</dbReference>
<reference evidence="4 5" key="1">
    <citation type="submission" date="2017-06" db="EMBL/GenBank/DDBJ databases">
        <authorList>
            <person name="Kim H.J."/>
            <person name="Triplett B.A."/>
        </authorList>
    </citation>
    <scope>NUCLEOTIDE SEQUENCE [LARGE SCALE GENOMIC DNA]</scope>
    <source>
        <strain evidence="4 5">B29T1</strain>
    </source>
</reference>
<evidence type="ECO:0000313" key="5">
    <source>
        <dbReference type="Proteomes" id="UP000197065"/>
    </source>
</evidence>
<keyword evidence="5" id="KW-1185">Reference proteome</keyword>
<gene>
    <name evidence="4" type="ORF">SAMN07250955_104109</name>
</gene>
<dbReference type="AlphaFoldDB" id="A0A212QY01"/>
<evidence type="ECO:0000256" key="2">
    <source>
        <dbReference type="ARBA" id="ARBA00022729"/>
    </source>
</evidence>
<dbReference type="InterPro" id="IPR007428">
    <property type="entry name" value="MlaA"/>
</dbReference>
<dbReference type="PANTHER" id="PTHR30035:SF3">
    <property type="entry name" value="INTERMEMBRANE PHOSPHOLIPID TRANSPORT SYSTEM LIPOPROTEIN MLAA"/>
    <property type="match status" value="1"/>
</dbReference>
<sequence>MGKRALPKGWTPPDATIARRGLRSLVLLLALAMSACAAVPAEDLGTPPPKEVLDTRTNRIYPIEVPDPLEGYNRSMYAFNALADKYVLLPVVHGYEYILPTFVQDRVSNFFLNLGEIRNATNGLLQARPEIASLAVIRFAVNSTFGLLGTFDVAGALGAQRQVEDFGQTLGRWGVAPGPFLVLPIFGPSTVRDTTGLATDSLTTFYLPPGKEITDWVYFNPGVYVLRAVDERHQNSFRYYSTGSPFEYDLVRFLYMKKRDLEIQK</sequence>
<proteinExistence type="inferred from homology"/>
<dbReference type="GO" id="GO:0120010">
    <property type="term" value="P:intermembrane phospholipid transfer"/>
    <property type="evidence" value="ECO:0007669"/>
    <property type="project" value="TreeGrafter"/>
</dbReference>
<dbReference type="Pfam" id="PF04333">
    <property type="entry name" value="MlaA"/>
    <property type="match status" value="1"/>
</dbReference>
<dbReference type="EMBL" id="FYEH01000004">
    <property type="protein sequence ID" value="SNB64592.1"/>
    <property type="molecule type" value="Genomic_DNA"/>
</dbReference>
<dbReference type="PANTHER" id="PTHR30035">
    <property type="entry name" value="LIPOPROTEIN VACJ-RELATED"/>
    <property type="match status" value="1"/>
</dbReference>
<evidence type="ECO:0000313" key="4">
    <source>
        <dbReference type="EMBL" id="SNB64592.1"/>
    </source>
</evidence>
<evidence type="ECO:0000256" key="3">
    <source>
        <dbReference type="SAM" id="SignalP"/>
    </source>
</evidence>